<keyword evidence="6" id="KW-1133">Transmembrane helix</keyword>
<feature type="compositionally biased region" description="Polar residues" evidence="5">
    <location>
        <begin position="286"/>
        <end position="298"/>
    </location>
</feature>
<dbReference type="PANTHER" id="PTHR11036:SF72">
    <property type="entry name" value="SEMAPHORIN-4F"/>
    <property type="match status" value="1"/>
</dbReference>
<comment type="caution">
    <text evidence="9">The sequence shown here is derived from an EMBL/GenBank/DDBJ whole genome shotgun (WGS) entry which is preliminary data.</text>
</comment>
<feature type="non-terminal residue" evidence="9">
    <location>
        <position position="1"/>
    </location>
</feature>
<dbReference type="SUPFAM" id="SSF103575">
    <property type="entry name" value="Plexin repeat"/>
    <property type="match status" value="1"/>
</dbReference>
<dbReference type="OrthoDB" id="9988752at2759"/>
<dbReference type="Gene3D" id="3.30.1680.10">
    <property type="entry name" value="ligand-binding face of the semaphorins, domain 2"/>
    <property type="match status" value="1"/>
</dbReference>
<feature type="transmembrane region" description="Helical" evidence="6">
    <location>
        <begin position="223"/>
        <end position="245"/>
    </location>
</feature>
<keyword evidence="6" id="KW-0812">Transmembrane</keyword>
<evidence type="ECO:0000256" key="1">
    <source>
        <dbReference type="ARBA" id="ARBA00004370"/>
    </source>
</evidence>
<dbReference type="STRING" id="75743.A0A401NLY9"/>
<evidence type="ECO:0000256" key="6">
    <source>
        <dbReference type="SAM" id="Phobius"/>
    </source>
</evidence>
<evidence type="ECO:0000256" key="3">
    <source>
        <dbReference type="ARBA" id="ARBA00023157"/>
    </source>
</evidence>
<dbReference type="InterPro" id="IPR036352">
    <property type="entry name" value="Semap_dom_sf"/>
</dbReference>
<keyword evidence="2 6" id="KW-0472">Membrane</keyword>
<evidence type="ECO:0000259" key="7">
    <source>
        <dbReference type="Pfam" id="PF01403"/>
    </source>
</evidence>
<dbReference type="Pfam" id="PF01437">
    <property type="entry name" value="PSI"/>
    <property type="match status" value="1"/>
</dbReference>
<dbReference type="EMBL" id="BFAA01003844">
    <property type="protein sequence ID" value="GCB61893.1"/>
    <property type="molecule type" value="Genomic_DNA"/>
</dbReference>
<evidence type="ECO:0000256" key="4">
    <source>
        <dbReference type="ARBA" id="ARBA00023180"/>
    </source>
</evidence>
<reference evidence="9 10" key="1">
    <citation type="journal article" date="2018" name="Nat. Ecol. Evol.">
        <title>Shark genomes provide insights into elasmobranch evolution and the origin of vertebrates.</title>
        <authorList>
            <person name="Hara Y"/>
            <person name="Yamaguchi K"/>
            <person name="Onimaru K"/>
            <person name="Kadota M"/>
            <person name="Koyanagi M"/>
            <person name="Keeley SD"/>
            <person name="Tatsumi K"/>
            <person name="Tanaka K"/>
            <person name="Motone F"/>
            <person name="Kageyama Y"/>
            <person name="Nozu R"/>
            <person name="Adachi N"/>
            <person name="Nishimura O"/>
            <person name="Nakagawa R"/>
            <person name="Tanegashima C"/>
            <person name="Kiyatake I"/>
            <person name="Matsumoto R"/>
            <person name="Murakumo K"/>
            <person name="Nishida K"/>
            <person name="Terakita A"/>
            <person name="Kuratani S"/>
            <person name="Sato K"/>
            <person name="Hyodo S Kuraku.S."/>
        </authorList>
    </citation>
    <scope>NUCLEOTIDE SEQUENCE [LARGE SCALE GENOMIC DNA]</scope>
</reference>
<evidence type="ECO:0000313" key="10">
    <source>
        <dbReference type="Proteomes" id="UP000288216"/>
    </source>
</evidence>
<dbReference type="GO" id="GO:0030335">
    <property type="term" value="P:positive regulation of cell migration"/>
    <property type="evidence" value="ECO:0007669"/>
    <property type="project" value="TreeGrafter"/>
</dbReference>
<keyword evidence="4" id="KW-0325">Glycoprotein</keyword>
<dbReference type="GO" id="GO:0071526">
    <property type="term" value="P:semaphorin-plexin signaling pathway"/>
    <property type="evidence" value="ECO:0007669"/>
    <property type="project" value="TreeGrafter"/>
</dbReference>
<dbReference type="OMA" id="CEPSSAW"/>
<dbReference type="SUPFAM" id="SSF101912">
    <property type="entry name" value="Sema domain"/>
    <property type="match status" value="1"/>
</dbReference>
<dbReference type="InterPro" id="IPR045791">
    <property type="entry name" value="Sema4F_C"/>
</dbReference>
<organism evidence="9 10">
    <name type="scientific">Scyliorhinus torazame</name>
    <name type="common">Cloudy catshark</name>
    <name type="synonym">Catulus torazame</name>
    <dbReference type="NCBI Taxonomy" id="75743"/>
    <lineage>
        <taxon>Eukaryota</taxon>
        <taxon>Metazoa</taxon>
        <taxon>Chordata</taxon>
        <taxon>Craniata</taxon>
        <taxon>Vertebrata</taxon>
        <taxon>Chondrichthyes</taxon>
        <taxon>Elasmobranchii</taxon>
        <taxon>Galeomorphii</taxon>
        <taxon>Galeoidea</taxon>
        <taxon>Carcharhiniformes</taxon>
        <taxon>Scyliorhinidae</taxon>
        <taxon>Scyliorhinus</taxon>
    </lineage>
</organism>
<protein>
    <submittedName>
        <fullName evidence="9">Uncharacterized protein</fullName>
    </submittedName>
</protein>
<accession>A0A401NLY9</accession>
<dbReference type="InterPro" id="IPR001627">
    <property type="entry name" value="Semap_dom"/>
</dbReference>
<evidence type="ECO:0000259" key="8">
    <source>
        <dbReference type="Pfam" id="PF19428"/>
    </source>
</evidence>
<dbReference type="GO" id="GO:0001755">
    <property type="term" value="P:neural crest cell migration"/>
    <property type="evidence" value="ECO:0007669"/>
    <property type="project" value="TreeGrafter"/>
</dbReference>
<dbReference type="PANTHER" id="PTHR11036">
    <property type="entry name" value="SEMAPHORIN"/>
    <property type="match status" value="1"/>
</dbReference>
<comment type="subcellular location">
    <subcellularLocation>
        <location evidence="1">Membrane</location>
    </subcellularLocation>
</comment>
<dbReference type="Gene3D" id="2.130.10.10">
    <property type="entry name" value="YVTN repeat-like/Quinoprotein amine dehydrogenase"/>
    <property type="match status" value="1"/>
</dbReference>
<keyword evidence="3" id="KW-1015">Disulfide bond</keyword>
<dbReference type="Proteomes" id="UP000288216">
    <property type="component" value="Unassembled WGS sequence"/>
</dbReference>
<dbReference type="GO" id="GO:0045499">
    <property type="term" value="F:chemorepellent activity"/>
    <property type="evidence" value="ECO:0007669"/>
    <property type="project" value="TreeGrafter"/>
</dbReference>
<feature type="domain" description="Semaphorin 4F C-terminal" evidence="8">
    <location>
        <begin position="141"/>
        <end position="299"/>
    </location>
</feature>
<dbReference type="GO" id="GO:0030215">
    <property type="term" value="F:semaphorin receptor binding"/>
    <property type="evidence" value="ECO:0007669"/>
    <property type="project" value="InterPro"/>
</dbReference>
<dbReference type="InterPro" id="IPR015943">
    <property type="entry name" value="WD40/YVTN_repeat-like_dom_sf"/>
</dbReference>
<feature type="domain" description="Sema" evidence="7">
    <location>
        <begin position="8"/>
        <end position="55"/>
    </location>
</feature>
<proteinExistence type="predicted"/>
<dbReference type="Pfam" id="PF19428">
    <property type="entry name" value="Sema4F_C"/>
    <property type="match status" value="1"/>
</dbReference>
<keyword evidence="10" id="KW-1185">Reference proteome</keyword>
<dbReference type="InterPro" id="IPR002165">
    <property type="entry name" value="Plexin_repeat"/>
</dbReference>
<sequence>EMKGKGYSTSLDLPDQVLMFVRDHLLMADSILPIGGKPLLIMRDTVYSKIIVQKEFIYVGATSTVLQLPAVNCSKYSHCEDCLLAKDPSCCWDAQKLECVQYESNAAEGRMVQDVEYDHPQTNTLCKSDKGLAPVAKVVPAVNGITVFLQCEPSSAWSTCHWITPHGTLSNNDKAGGISMTAAQDNLGDYKCMCVEDKVQALKGFYSLEFGPSADPMKDTNSVSYFLMFFFLVLGVILGAIAYRFGHPRCSNKKASKNDHKGNYTEAAGGGTVPSLGSTDEIRPLTISQKSESGLNGTSEKEEDYESMEKEVNGVNIASSRNHTLSIISCQDETSI</sequence>
<evidence type="ECO:0000256" key="2">
    <source>
        <dbReference type="ARBA" id="ARBA00023136"/>
    </source>
</evidence>
<name>A0A401NLY9_SCYTO</name>
<dbReference type="AlphaFoldDB" id="A0A401NLY9"/>
<dbReference type="Pfam" id="PF01403">
    <property type="entry name" value="Sema"/>
    <property type="match status" value="1"/>
</dbReference>
<dbReference type="GO" id="GO:0007411">
    <property type="term" value="P:axon guidance"/>
    <property type="evidence" value="ECO:0007669"/>
    <property type="project" value="TreeGrafter"/>
</dbReference>
<feature type="region of interest" description="Disordered" evidence="5">
    <location>
        <begin position="252"/>
        <end position="309"/>
    </location>
</feature>
<evidence type="ECO:0000256" key="5">
    <source>
        <dbReference type="SAM" id="MobiDB-lite"/>
    </source>
</evidence>
<evidence type="ECO:0000313" key="9">
    <source>
        <dbReference type="EMBL" id="GCB61893.1"/>
    </source>
</evidence>
<dbReference type="GO" id="GO:0005886">
    <property type="term" value="C:plasma membrane"/>
    <property type="evidence" value="ECO:0007669"/>
    <property type="project" value="TreeGrafter"/>
</dbReference>
<dbReference type="InterPro" id="IPR027231">
    <property type="entry name" value="Semaphorin"/>
</dbReference>
<gene>
    <name evidence="9" type="ORF">scyTo_0009419</name>
</gene>